<comment type="caution">
    <text evidence="1">The sequence shown here is derived from an EMBL/GenBank/DDBJ whole genome shotgun (WGS) entry which is preliminary data.</text>
</comment>
<sequence length="397" mass="44111">MREPAQRKRCLLEQRGSLRNKPLLPVDLHDREITQTDCTTASAPDSIRGVGYEIPVASAYRRPDADHPLPLPTPIDDLVNIWWVPFEAAAGGSDIITAVNEIESKLAIDGVARQACSVAAELHGAQYPPVMVPAESDRYRDDEAVCGGWVLDGDPEPRLYPDSRFRASRALSEEDTTHTRRLMVGFNFGTISPLARPFSGETGTIAVNSNLDRIHRGRRWTHNKPDNHAPAMVLKTMDSMSGVATYMGLVITEDIQSGFTSASGARAWFRMLSMAITLQTSLLFARSDLSLRVWVGYEGDAQDLVTRNTYTQLIKMATNGLCGYIDIASMIEPWHAWDEECTAEYYGLDLTTDANWLSYHPVPALLTTQWSRKLGLEEGGGQKACVFRYMGEHKKGY</sequence>
<dbReference type="Proteomes" id="UP000691718">
    <property type="component" value="Unassembled WGS sequence"/>
</dbReference>
<evidence type="ECO:0000313" key="1">
    <source>
        <dbReference type="EMBL" id="CAG4958721.1"/>
    </source>
</evidence>
<dbReference type="OrthoDB" id="6783237at2759"/>
<gene>
    <name evidence="1" type="ORF">PAPOLLO_LOCUS5990</name>
</gene>
<dbReference type="AlphaFoldDB" id="A0A8S3WGI2"/>
<accession>A0A8S3WGI2</accession>
<reference evidence="1" key="1">
    <citation type="submission" date="2021-04" db="EMBL/GenBank/DDBJ databases">
        <authorList>
            <person name="Tunstrom K."/>
        </authorList>
    </citation>
    <scope>NUCLEOTIDE SEQUENCE</scope>
</reference>
<protein>
    <submittedName>
        <fullName evidence="1">(apollo) hypothetical protein</fullName>
    </submittedName>
</protein>
<keyword evidence="2" id="KW-1185">Reference proteome</keyword>
<name>A0A8S3WGI2_PARAO</name>
<proteinExistence type="predicted"/>
<dbReference type="EMBL" id="CAJQZP010000385">
    <property type="protein sequence ID" value="CAG4958721.1"/>
    <property type="molecule type" value="Genomic_DNA"/>
</dbReference>
<evidence type="ECO:0000313" key="2">
    <source>
        <dbReference type="Proteomes" id="UP000691718"/>
    </source>
</evidence>
<organism evidence="1 2">
    <name type="scientific">Parnassius apollo</name>
    <name type="common">Apollo butterfly</name>
    <name type="synonym">Papilio apollo</name>
    <dbReference type="NCBI Taxonomy" id="110799"/>
    <lineage>
        <taxon>Eukaryota</taxon>
        <taxon>Metazoa</taxon>
        <taxon>Ecdysozoa</taxon>
        <taxon>Arthropoda</taxon>
        <taxon>Hexapoda</taxon>
        <taxon>Insecta</taxon>
        <taxon>Pterygota</taxon>
        <taxon>Neoptera</taxon>
        <taxon>Endopterygota</taxon>
        <taxon>Lepidoptera</taxon>
        <taxon>Glossata</taxon>
        <taxon>Ditrysia</taxon>
        <taxon>Papilionoidea</taxon>
        <taxon>Papilionidae</taxon>
        <taxon>Parnassiinae</taxon>
        <taxon>Parnassini</taxon>
        <taxon>Parnassius</taxon>
        <taxon>Parnassius</taxon>
    </lineage>
</organism>